<dbReference type="Pfam" id="PF05016">
    <property type="entry name" value="ParE_toxin"/>
    <property type="match status" value="1"/>
</dbReference>
<dbReference type="InterPro" id="IPR007712">
    <property type="entry name" value="RelE/ParE_toxin"/>
</dbReference>
<evidence type="ECO:0000313" key="2">
    <source>
        <dbReference type="EMBL" id="VFJ49938.1"/>
    </source>
</evidence>
<sequence>MPRQGVGVSSEFQIFETDEFQRKLKSFPARESQFIQRKLTEYVYTQLRMNPFFGPNIKKLKDYRPGTWRYRIGKFRVFFTVAQGERIVSILSVDARRDAYR</sequence>
<accession>A0A450SCB8</accession>
<keyword evidence="1" id="KW-1277">Toxin-antitoxin system</keyword>
<name>A0A450SCB8_9GAMM</name>
<dbReference type="InterPro" id="IPR035093">
    <property type="entry name" value="RelE/ParE_toxin_dom_sf"/>
</dbReference>
<dbReference type="EMBL" id="CAADEY010000027">
    <property type="protein sequence ID" value="VFJ49938.1"/>
    <property type="molecule type" value="Genomic_DNA"/>
</dbReference>
<reference evidence="2" key="1">
    <citation type="submission" date="2019-02" db="EMBL/GenBank/DDBJ databases">
        <authorList>
            <person name="Gruber-Vodicka R. H."/>
            <person name="Seah K. B. B."/>
        </authorList>
    </citation>
    <scope>NUCLEOTIDE SEQUENCE</scope>
    <source>
        <strain evidence="2">BECK_DK161</strain>
    </source>
</reference>
<proteinExistence type="predicted"/>
<dbReference type="Gene3D" id="3.30.2310.20">
    <property type="entry name" value="RelE-like"/>
    <property type="match status" value="1"/>
</dbReference>
<dbReference type="SUPFAM" id="SSF143011">
    <property type="entry name" value="RelE-like"/>
    <property type="match status" value="1"/>
</dbReference>
<organism evidence="2">
    <name type="scientific">Candidatus Kentrum sp. DK</name>
    <dbReference type="NCBI Taxonomy" id="2126562"/>
    <lineage>
        <taxon>Bacteria</taxon>
        <taxon>Pseudomonadati</taxon>
        <taxon>Pseudomonadota</taxon>
        <taxon>Gammaproteobacteria</taxon>
        <taxon>Candidatus Kentrum</taxon>
    </lineage>
</organism>
<evidence type="ECO:0000256" key="1">
    <source>
        <dbReference type="ARBA" id="ARBA00022649"/>
    </source>
</evidence>
<gene>
    <name evidence="2" type="ORF">BECKDK2373C_GA0170839_102718</name>
</gene>
<protein>
    <submittedName>
        <fullName evidence="2">mRNA interferase RelE/StbE</fullName>
    </submittedName>
</protein>
<dbReference type="AlphaFoldDB" id="A0A450SCB8"/>